<feature type="domain" description="Fatty acyl-CoA reductase C-terminal" evidence="5">
    <location>
        <begin position="290"/>
        <end position="382"/>
    </location>
</feature>
<accession>B4NHK6</accession>
<dbReference type="InterPro" id="IPR036291">
    <property type="entry name" value="NAD(P)-bd_dom_sf"/>
</dbReference>
<keyword evidence="4" id="KW-0472">Membrane</keyword>
<evidence type="ECO:0000256" key="3">
    <source>
        <dbReference type="ARBA" id="ARBA00023098"/>
    </source>
</evidence>
<dbReference type="EC" id="1.2.1.84" evidence="4"/>
<evidence type="ECO:0000256" key="4">
    <source>
        <dbReference type="RuleBase" id="RU363097"/>
    </source>
</evidence>
<keyword evidence="2 4" id="KW-0444">Lipid biosynthesis</keyword>
<dbReference type="Proteomes" id="UP000007798">
    <property type="component" value="Unassembled WGS sequence"/>
</dbReference>
<reference evidence="7 8" key="1">
    <citation type="journal article" date="2007" name="Nature">
        <title>Evolution of genes and genomes on the Drosophila phylogeny.</title>
        <authorList>
            <consortium name="Drosophila 12 Genomes Consortium"/>
            <person name="Clark A.G."/>
            <person name="Eisen M.B."/>
            <person name="Smith D.R."/>
            <person name="Bergman C.M."/>
            <person name="Oliver B."/>
            <person name="Markow T.A."/>
            <person name="Kaufman T.C."/>
            <person name="Kellis M."/>
            <person name="Gelbart W."/>
            <person name="Iyer V.N."/>
            <person name="Pollard D.A."/>
            <person name="Sackton T.B."/>
            <person name="Larracuente A.M."/>
            <person name="Singh N.D."/>
            <person name="Abad J.P."/>
            <person name="Abt D.N."/>
            <person name="Adryan B."/>
            <person name="Aguade M."/>
            <person name="Akashi H."/>
            <person name="Anderson W.W."/>
            <person name="Aquadro C.F."/>
            <person name="Ardell D.H."/>
            <person name="Arguello R."/>
            <person name="Artieri C.G."/>
            <person name="Barbash D.A."/>
            <person name="Barker D."/>
            <person name="Barsanti P."/>
            <person name="Batterham P."/>
            <person name="Batzoglou S."/>
            <person name="Begun D."/>
            <person name="Bhutkar A."/>
            <person name="Blanco E."/>
            <person name="Bosak S.A."/>
            <person name="Bradley R.K."/>
            <person name="Brand A.D."/>
            <person name="Brent M.R."/>
            <person name="Brooks A.N."/>
            <person name="Brown R.H."/>
            <person name="Butlin R.K."/>
            <person name="Caggese C."/>
            <person name="Calvi B.R."/>
            <person name="Bernardo de Carvalho A."/>
            <person name="Caspi A."/>
            <person name="Castrezana S."/>
            <person name="Celniker S.E."/>
            <person name="Chang J.L."/>
            <person name="Chapple C."/>
            <person name="Chatterji S."/>
            <person name="Chinwalla A."/>
            <person name="Civetta A."/>
            <person name="Clifton S.W."/>
            <person name="Comeron J.M."/>
            <person name="Costello J.C."/>
            <person name="Coyne J.A."/>
            <person name="Daub J."/>
            <person name="David R.G."/>
            <person name="Delcher A.L."/>
            <person name="Delehaunty K."/>
            <person name="Do C.B."/>
            <person name="Ebling H."/>
            <person name="Edwards K."/>
            <person name="Eickbush T."/>
            <person name="Evans J.D."/>
            <person name="Filipski A."/>
            <person name="Findeiss S."/>
            <person name="Freyhult E."/>
            <person name="Fulton L."/>
            <person name="Fulton R."/>
            <person name="Garcia A.C."/>
            <person name="Gardiner A."/>
            <person name="Garfield D.A."/>
            <person name="Garvin B.E."/>
            <person name="Gibson G."/>
            <person name="Gilbert D."/>
            <person name="Gnerre S."/>
            <person name="Godfrey J."/>
            <person name="Good R."/>
            <person name="Gotea V."/>
            <person name="Gravely B."/>
            <person name="Greenberg A.J."/>
            <person name="Griffiths-Jones S."/>
            <person name="Gross S."/>
            <person name="Guigo R."/>
            <person name="Gustafson E.A."/>
            <person name="Haerty W."/>
            <person name="Hahn M.W."/>
            <person name="Halligan D.L."/>
            <person name="Halpern A.L."/>
            <person name="Halter G.M."/>
            <person name="Han M.V."/>
            <person name="Heger A."/>
            <person name="Hillier L."/>
            <person name="Hinrichs A.S."/>
            <person name="Holmes I."/>
            <person name="Hoskins R.A."/>
            <person name="Hubisz M.J."/>
            <person name="Hultmark D."/>
            <person name="Huntley M.A."/>
            <person name="Jaffe D.B."/>
            <person name="Jagadeeshan S."/>
            <person name="Jeck W.R."/>
            <person name="Johnson J."/>
            <person name="Jones C.D."/>
            <person name="Jordan W.C."/>
            <person name="Karpen G.H."/>
            <person name="Kataoka E."/>
            <person name="Keightley P.D."/>
            <person name="Kheradpour P."/>
            <person name="Kirkness E.F."/>
            <person name="Koerich L.B."/>
            <person name="Kristiansen K."/>
            <person name="Kudrna D."/>
            <person name="Kulathinal R.J."/>
            <person name="Kumar S."/>
            <person name="Kwok R."/>
            <person name="Lander E."/>
            <person name="Langley C.H."/>
            <person name="Lapoint R."/>
            <person name="Lazzaro B.P."/>
            <person name="Lee S.J."/>
            <person name="Levesque L."/>
            <person name="Li R."/>
            <person name="Lin C.F."/>
            <person name="Lin M.F."/>
            <person name="Lindblad-Toh K."/>
            <person name="Llopart A."/>
            <person name="Long M."/>
            <person name="Low L."/>
            <person name="Lozovsky E."/>
            <person name="Lu J."/>
            <person name="Luo M."/>
            <person name="Machado C.A."/>
            <person name="Makalowski W."/>
            <person name="Marzo M."/>
            <person name="Matsuda M."/>
            <person name="Matzkin L."/>
            <person name="McAllister B."/>
            <person name="McBride C.S."/>
            <person name="McKernan B."/>
            <person name="McKernan K."/>
            <person name="Mendez-Lago M."/>
            <person name="Minx P."/>
            <person name="Mollenhauer M.U."/>
            <person name="Montooth K."/>
            <person name="Mount S.M."/>
            <person name="Mu X."/>
            <person name="Myers E."/>
            <person name="Negre B."/>
            <person name="Newfeld S."/>
            <person name="Nielsen R."/>
            <person name="Noor M.A."/>
            <person name="O'Grady P."/>
            <person name="Pachter L."/>
            <person name="Papaceit M."/>
            <person name="Parisi M.J."/>
            <person name="Parisi M."/>
            <person name="Parts L."/>
            <person name="Pedersen J.S."/>
            <person name="Pesole G."/>
            <person name="Phillippy A.M."/>
            <person name="Ponting C.P."/>
            <person name="Pop M."/>
            <person name="Porcelli D."/>
            <person name="Powell J.R."/>
            <person name="Prohaska S."/>
            <person name="Pruitt K."/>
            <person name="Puig M."/>
            <person name="Quesneville H."/>
            <person name="Ram K.R."/>
            <person name="Rand D."/>
            <person name="Rasmussen M.D."/>
            <person name="Reed L.K."/>
            <person name="Reenan R."/>
            <person name="Reily A."/>
            <person name="Remington K.A."/>
            <person name="Rieger T.T."/>
            <person name="Ritchie M.G."/>
            <person name="Robin C."/>
            <person name="Rogers Y.H."/>
            <person name="Rohde C."/>
            <person name="Rozas J."/>
            <person name="Rubenfield M.J."/>
            <person name="Ruiz A."/>
            <person name="Russo S."/>
            <person name="Salzberg S.L."/>
            <person name="Sanchez-Gracia A."/>
            <person name="Saranga D.J."/>
            <person name="Sato H."/>
            <person name="Schaeffer S.W."/>
            <person name="Schatz M.C."/>
            <person name="Schlenke T."/>
            <person name="Schwartz R."/>
            <person name="Segarra C."/>
            <person name="Singh R.S."/>
            <person name="Sirot L."/>
            <person name="Sirota M."/>
            <person name="Sisneros N.B."/>
            <person name="Smith C.D."/>
            <person name="Smith T.F."/>
            <person name="Spieth J."/>
            <person name="Stage D.E."/>
            <person name="Stark A."/>
            <person name="Stephan W."/>
            <person name="Strausberg R.L."/>
            <person name="Strempel S."/>
            <person name="Sturgill D."/>
            <person name="Sutton G."/>
            <person name="Sutton G.G."/>
            <person name="Tao W."/>
            <person name="Teichmann S."/>
            <person name="Tobari Y.N."/>
            <person name="Tomimura Y."/>
            <person name="Tsolas J.M."/>
            <person name="Valente V.L."/>
            <person name="Venter E."/>
            <person name="Venter J.C."/>
            <person name="Vicario S."/>
            <person name="Vieira F.G."/>
            <person name="Vilella A.J."/>
            <person name="Villasante A."/>
            <person name="Walenz B."/>
            <person name="Wang J."/>
            <person name="Wasserman M."/>
            <person name="Watts T."/>
            <person name="Wilson D."/>
            <person name="Wilson R.K."/>
            <person name="Wing R.A."/>
            <person name="Wolfner M.F."/>
            <person name="Wong A."/>
            <person name="Wong G.K."/>
            <person name="Wu C.I."/>
            <person name="Wu G."/>
            <person name="Yamamoto D."/>
            <person name="Yang H.P."/>
            <person name="Yang S.P."/>
            <person name="Yorke J.A."/>
            <person name="Yoshida K."/>
            <person name="Zdobnov E."/>
            <person name="Zhang P."/>
            <person name="Zhang Y."/>
            <person name="Zimin A.V."/>
            <person name="Baldwin J."/>
            <person name="Abdouelleil A."/>
            <person name="Abdulkadir J."/>
            <person name="Abebe A."/>
            <person name="Abera B."/>
            <person name="Abreu J."/>
            <person name="Acer S.C."/>
            <person name="Aftuck L."/>
            <person name="Alexander A."/>
            <person name="An P."/>
            <person name="Anderson E."/>
            <person name="Anderson S."/>
            <person name="Arachi H."/>
            <person name="Azer M."/>
            <person name="Bachantsang P."/>
            <person name="Barry A."/>
            <person name="Bayul T."/>
            <person name="Berlin A."/>
            <person name="Bessette D."/>
            <person name="Bloom T."/>
            <person name="Blye J."/>
            <person name="Boguslavskiy L."/>
            <person name="Bonnet C."/>
            <person name="Boukhgalter B."/>
            <person name="Bourzgui I."/>
            <person name="Brown A."/>
            <person name="Cahill P."/>
            <person name="Channer S."/>
            <person name="Cheshatsang Y."/>
            <person name="Chuda L."/>
            <person name="Citroen M."/>
            <person name="Collymore A."/>
            <person name="Cooke P."/>
            <person name="Costello M."/>
            <person name="D'Aco K."/>
            <person name="Daza R."/>
            <person name="De Haan G."/>
            <person name="DeGray S."/>
            <person name="DeMaso C."/>
            <person name="Dhargay N."/>
            <person name="Dooley K."/>
            <person name="Dooley E."/>
            <person name="Doricent M."/>
            <person name="Dorje P."/>
            <person name="Dorjee K."/>
            <person name="Dupes A."/>
            <person name="Elong R."/>
            <person name="Falk J."/>
            <person name="Farina A."/>
            <person name="Faro S."/>
            <person name="Ferguson D."/>
            <person name="Fisher S."/>
            <person name="Foley C.D."/>
            <person name="Franke A."/>
            <person name="Friedrich D."/>
            <person name="Gadbois L."/>
            <person name="Gearin G."/>
            <person name="Gearin C.R."/>
            <person name="Giannoukos G."/>
            <person name="Goode T."/>
            <person name="Graham J."/>
            <person name="Grandbois E."/>
            <person name="Grewal S."/>
            <person name="Gyaltsen K."/>
            <person name="Hafez N."/>
            <person name="Hagos B."/>
            <person name="Hall J."/>
            <person name="Henson C."/>
            <person name="Hollinger A."/>
            <person name="Honan T."/>
            <person name="Huard M.D."/>
            <person name="Hughes L."/>
            <person name="Hurhula B."/>
            <person name="Husby M.E."/>
            <person name="Kamat A."/>
            <person name="Kanga B."/>
            <person name="Kashin S."/>
            <person name="Khazanovich D."/>
            <person name="Kisner P."/>
            <person name="Lance K."/>
            <person name="Lara M."/>
            <person name="Lee W."/>
            <person name="Lennon N."/>
            <person name="Letendre F."/>
            <person name="LeVine R."/>
            <person name="Lipovsky A."/>
            <person name="Liu X."/>
            <person name="Liu J."/>
            <person name="Liu S."/>
            <person name="Lokyitsang T."/>
            <person name="Lokyitsang Y."/>
            <person name="Lubonja R."/>
            <person name="Lui A."/>
            <person name="MacDonald P."/>
            <person name="Magnisalis V."/>
            <person name="Maru K."/>
            <person name="Matthews C."/>
            <person name="McCusker W."/>
            <person name="McDonough S."/>
            <person name="Mehta T."/>
            <person name="Meldrim J."/>
            <person name="Meneus L."/>
            <person name="Mihai O."/>
            <person name="Mihalev A."/>
            <person name="Mihova T."/>
            <person name="Mittelman R."/>
            <person name="Mlenga V."/>
            <person name="Montmayeur A."/>
            <person name="Mulrain L."/>
            <person name="Navidi A."/>
            <person name="Naylor J."/>
            <person name="Negash T."/>
            <person name="Nguyen T."/>
            <person name="Nguyen N."/>
            <person name="Nicol R."/>
            <person name="Norbu C."/>
            <person name="Norbu N."/>
            <person name="Novod N."/>
            <person name="O'Neill B."/>
            <person name="Osman S."/>
            <person name="Markiewicz E."/>
            <person name="Oyono O.L."/>
            <person name="Patti C."/>
            <person name="Phunkhang P."/>
            <person name="Pierre F."/>
            <person name="Priest M."/>
            <person name="Raghuraman S."/>
            <person name="Rege F."/>
            <person name="Reyes R."/>
            <person name="Rise C."/>
            <person name="Rogov P."/>
            <person name="Ross K."/>
            <person name="Ryan E."/>
            <person name="Settipalli S."/>
            <person name="Shea T."/>
            <person name="Sherpa N."/>
            <person name="Shi L."/>
            <person name="Shih D."/>
            <person name="Sparrow T."/>
            <person name="Spaulding J."/>
            <person name="Stalker J."/>
            <person name="Stange-Thomann N."/>
            <person name="Stavropoulos S."/>
            <person name="Stone C."/>
            <person name="Strader C."/>
            <person name="Tesfaye S."/>
            <person name="Thomson T."/>
            <person name="Thoulutsang Y."/>
            <person name="Thoulutsang D."/>
            <person name="Topham K."/>
            <person name="Topping I."/>
            <person name="Tsamla T."/>
            <person name="Vassiliev H."/>
            <person name="Vo A."/>
            <person name="Wangchuk T."/>
            <person name="Wangdi T."/>
            <person name="Weiand M."/>
            <person name="Wilkinson J."/>
            <person name="Wilson A."/>
            <person name="Yadav S."/>
            <person name="Young G."/>
            <person name="Yu Q."/>
            <person name="Zembek L."/>
            <person name="Zhong D."/>
            <person name="Zimmer A."/>
            <person name="Zwirko Z."/>
            <person name="Jaffe D.B."/>
            <person name="Alvarez P."/>
            <person name="Brockman W."/>
            <person name="Butler J."/>
            <person name="Chin C."/>
            <person name="Gnerre S."/>
            <person name="Grabherr M."/>
            <person name="Kleber M."/>
            <person name="Mauceli E."/>
            <person name="MacCallum I."/>
        </authorList>
    </citation>
    <scope>NUCLEOTIDE SEQUENCE [LARGE SCALE GENOMIC DNA]</scope>
    <source>
        <strain evidence="8">Tucson 14030-0811.24</strain>
    </source>
</reference>
<dbReference type="Gene3D" id="3.40.50.720">
    <property type="entry name" value="NAD(P)-binding Rossmann-like Domain"/>
    <property type="match status" value="1"/>
</dbReference>
<evidence type="ECO:0000259" key="5">
    <source>
        <dbReference type="Pfam" id="PF03015"/>
    </source>
</evidence>
<dbReference type="GO" id="GO:0035336">
    <property type="term" value="P:long-chain fatty-acyl-CoA metabolic process"/>
    <property type="evidence" value="ECO:0007669"/>
    <property type="project" value="TreeGrafter"/>
</dbReference>
<dbReference type="OrthoDB" id="429813at2759"/>
<protein>
    <recommendedName>
        <fullName evidence="4">Fatty acyl-CoA reductase</fullName>
        <ecNumber evidence="4">1.2.1.84</ecNumber>
    </recommendedName>
</protein>
<organism evidence="7 8">
    <name type="scientific">Drosophila willistoni</name>
    <name type="common">Fruit fly</name>
    <dbReference type="NCBI Taxonomy" id="7260"/>
    <lineage>
        <taxon>Eukaryota</taxon>
        <taxon>Metazoa</taxon>
        <taxon>Ecdysozoa</taxon>
        <taxon>Arthropoda</taxon>
        <taxon>Hexapoda</taxon>
        <taxon>Insecta</taxon>
        <taxon>Pterygota</taxon>
        <taxon>Neoptera</taxon>
        <taxon>Endopterygota</taxon>
        <taxon>Diptera</taxon>
        <taxon>Brachycera</taxon>
        <taxon>Muscomorpha</taxon>
        <taxon>Ephydroidea</taxon>
        <taxon>Drosophilidae</taxon>
        <taxon>Drosophila</taxon>
        <taxon>Sophophora</taxon>
    </lineage>
</organism>
<keyword evidence="8" id="KW-1185">Reference proteome</keyword>
<evidence type="ECO:0000313" key="8">
    <source>
        <dbReference type="Proteomes" id="UP000007798"/>
    </source>
</evidence>
<evidence type="ECO:0000256" key="2">
    <source>
        <dbReference type="ARBA" id="ARBA00022516"/>
    </source>
</evidence>
<dbReference type="EMBL" id="CH964272">
    <property type="protein sequence ID" value="EDW83575.2"/>
    <property type="molecule type" value="Genomic_DNA"/>
</dbReference>
<dbReference type="InterPro" id="IPR013120">
    <property type="entry name" value="FAR_NAD-bd"/>
</dbReference>
<dbReference type="Pfam" id="PF03015">
    <property type="entry name" value="Sterile"/>
    <property type="match status" value="1"/>
</dbReference>
<proteinExistence type="inferred from homology"/>
<evidence type="ECO:0000313" key="7">
    <source>
        <dbReference type="EMBL" id="EDW83575.2"/>
    </source>
</evidence>
<dbReference type="InterPro" id="IPR026055">
    <property type="entry name" value="FAR"/>
</dbReference>
<dbReference type="Pfam" id="PF07993">
    <property type="entry name" value="NAD_binding_4"/>
    <property type="match status" value="1"/>
</dbReference>
<feature type="transmembrane region" description="Helical" evidence="4">
    <location>
        <begin position="285"/>
        <end position="306"/>
    </location>
</feature>
<keyword evidence="4" id="KW-1133">Transmembrane helix</keyword>
<evidence type="ECO:0000256" key="1">
    <source>
        <dbReference type="ARBA" id="ARBA00005928"/>
    </source>
</evidence>
<comment type="similarity">
    <text evidence="1 4">Belongs to the fatty acyl-CoA reductase family.</text>
</comment>
<dbReference type="InParanoid" id="B4NHK6"/>
<dbReference type="GO" id="GO:0102965">
    <property type="term" value="F:alcohol-forming long-chain fatty acyl-CoA reductase activity"/>
    <property type="evidence" value="ECO:0007669"/>
    <property type="project" value="UniProtKB-EC"/>
</dbReference>
<dbReference type="GO" id="GO:0080019">
    <property type="term" value="F:alcohol-forming very long-chain fatty acyl-CoA reductase activity"/>
    <property type="evidence" value="ECO:0007669"/>
    <property type="project" value="InterPro"/>
</dbReference>
<keyword evidence="4" id="KW-0560">Oxidoreductase</keyword>
<keyword evidence="3 4" id="KW-0443">Lipid metabolism</keyword>
<keyword evidence="4" id="KW-0812">Transmembrane</keyword>
<sequence>MDARLEEIFKDPVFNKTNPKIRYLIKGISGDCSKPGLGLSSGDRKILTDCVNIVFHMAATVRFDEKLRTALRINVGGAYETIKLCRIMTNLRSVVHVSTAYTQCPLKNIDEKFYPMPNGTEVKRLLLMAECIPDNLFEHVTPVLLGKWPNTYTFTKAVAEDVVRTFGASLPVGVFRPGIVISTYQEPVGGWIDNFYGPTGAIAGAATGIIRTLRCDPHAVANMVPVDMCVNSLIASSWDIFERQRSAGSEQDTLNIPVYNFCAALENQLTWGDFTSKTTKMVHGLSIFILHYLPALMFDTVCLCFGRKPKLMKTYKKIHRFMTVISYFSLREWNFQVHNVQNLWSRMTKTDKNIFFFDMRQLDWDLFLQQYLLGIRQYLLNDPLETIPKALVRWNRNTLSPPPANGYL</sequence>
<dbReference type="eggNOG" id="KOG1221">
    <property type="taxonomic scope" value="Eukaryota"/>
</dbReference>
<dbReference type="HOGENOM" id="CLU_024661_0_2_1"/>
<evidence type="ECO:0000259" key="6">
    <source>
        <dbReference type="Pfam" id="PF07993"/>
    </source>
</evidence>
<keyword evidence="4" id="KW-0521">NADP</keyword>
<comment type="catalytic activity">
    <reaction evidence="4">
        <text>a long-chain fatty acyl-CoA + 2 NADPH + 2 H(+) = a long-chain primary fatty alcohol + 2 NADP(+) + CoA</text>
        <dbReference type="Rhea" id="RHEA:52716"/>
        <dbReference type="ChEBI" id="CHEBI:15378"/>
        <dbReference type="ChEBI" id="CHEBI:57287"/>
        <dbReference type="ChEBI" id="CHEBI:57783"/>
        <dbReference type="ChEBI" id="CHEBI:58349"/>
        <dbReference type="ChEBI" id="CHEBI:77396"/>
        <dbReference type="ChEBI" id="CHEBI:83139"/>
        <dbReference type="EC" id="1.2.1.84"/>
    </reaction>
</comment>
<dbReference type="InterPro" id="IPR033640">
    <property type="entry name" value="FAR_C"/>
</dbReference>
<feature type="domain" description="Thioester reductase (TE)" evidence="6">
    <location>
        <begin position="3"/>
        <end position="232"/>
    </location>
</feature>
<dbReference type="AlphaFoldDB" id="B4NHK6"/>
<dbReference type="PANTHER" id="PTHR11011">
    <property type="entry name" value="MALE STERILITY PROTEIN 2-RELATED"/>
    <property type="match status" value="1"/>
</dbReference>
<dbReference type="CDD" id="cd05236">
    <property type="entry name" value="FAR-N_SDR_e"/>
    <property type="match status" value="1"/>
</dbReference>
<dbReference type="SUPFAM" id="SSF51735">
    <property type="entry name" value="NAD(P)-binding Rossmann-fold domains"/>
    <property type="match status" value="1"/>
</dbReference>
<dbReference type="CDD" id="cd09071">
    <property type="entry name" value="FAR_C"/>
    <property type="match status" value="1"/>
</dbReference>
<dbReference type="PANTHER" id="PTHR11011:SF60">
    <property type="entry name" value="FATTY ACYL-COA REDUCTASE-RELATED"/>
    <property type="match status" value="1"/>
</dbReference>
<dbReference type="GO" id="GO:0005777">
    <property type="term" value="C:peroxisome"/>
    <property type="evidence" value="ECO:0007669"/>
    <property type="project" value="TreeGrafter"/>
</dbReference>
<dbReference type="STRING" id="7260.B4NHK6"/>
<comment type="function">
    <text evidence="4">Catalyzes the reduction of fatty acyl-CoA to fatty alcohols.</text>
</comment>
<gene>
    <name evidence="7" type="primary">Dwil\GK13679</name>
    <name evidence="7" type="ORF">Dwil_GK13679</name>
</gene>
<name>B4NHK6_DROWI</name>